<sequence length="135" mass="15135">MESPRLVKLYYYDENRDRDADGNIQCSWQGLVAVEREIAVGLTPVEDTLRLLLKGDLTEQEQAGGIGTEYPLPGFSLEEVSLRDGALTLKFDDPQNRSGGGSCRVGILWFQIEATAKQFPEVKSVRFLPEEIFQP</sequence>
<name>A0A1F6BVD0_9BACT</name>
<dbReference type="Pfam" id="PF10646">
    <property type="entry name" value="Germane"/>
    <property type="match status" value="1"/>
</dbReference>
<proteinExistence type="predicted"/>
<comment type="caution">
    <text evidence="2">The sequence shown here is derived from an EMBL/GenBank/DDBJ whole genome shotgun (WGS) entry which is preliminary data.</text>
</comment>
<organism evidence="2 3">
    <name type="scientific">Candidatus Jorgensenbacteria bacterium GWA1_49_17</name>
    <dbReference type="NCBI Taxonomy" id="1798467"/>
    <lineage>
        <taxon>Bacteria</taxon>
        <taxon>Candidatus Joergenseniibacteriota</taxon>
    </lineage>
</organism>
<dbReference type="EMBL" id="MFKG01000005">
    <property type="protein sequence ID" value="OGG40778.1"/>
    <property type="molecule type" value="Genomic_DNA"/>
</dbReference>
<feature type="domain" description="GerMN" evidence="1">
    <location>
        <begin position="9"/>
        <end position="128"/>
    </location>
</feature>
<dbReference type="Proteomes" id="UP000179368">
    <property type="component" value="Unassembled WGS sequence"/>
</dbReference>
<evidence type="ECO:0000313" key="2">
    <source>
        <dbReference type="EMBL" id="OGG40778.1"/>
    </source>
</evidence>
<dbReference type="AlphaFoldDB" id="A0A1F6BVD0"/>
<evidence type="ECO:0000313" key="3">
    <source>
        <dbReference type="Proteomes" id="UP000179368"/>
    </source>
</evidence>
<protein>
    <recommendedName>
        <fullName evidence="1">GerMN domain-containing protein</fullName>
    </recommendedName>
</protein>
<evidence type="ECO:0000259" key="1">
    <source>
        <dbReference type="Pfam" id="PF10646"/>
    </source>
</evidence>
<dbReference type="InterPro" id="IPR019606">
    <property type="entry name" value="GerMN"/>
</dbReference>
<gene>
    <name evidence="2" type="ORF">A2116_01155</name>
</gene>
<accession>A0A1F6BVD0</accession>
<reference evidence="2 3" key="1">
    <citation type="journal article" date="2016" name="Nat. Commun.">
        <title>Thousands of microbial genomes shed light on interconnected biogeochemical processes in an aquifer system.</title>
        <authorList>
            <person name="Anantharaman K."/>
            <person name="Brown C.T."/>
            <person name="Hug L.A."/>
            <person name="Sharon I."/>
            <person name="Castelle C.J."/>
            <person name="Probst A.J."/>
            <person name="Thomas B.C."/>
            <person name="Singh A."/>
            <person name="Wilkins M.J."/>
            <person name="Karaoz U."/>
            <person name="Brodie E.L."/>
            <person name="Williams K.H."/>
            <person name="Hubbard S.S."/>
            <person name="Banfield J.F."/>
        </authorList>
    </citation>
    <scope>NUCLEOTIDE SEQUENCE [LARGE SCALE GENOMIC DNA]</scope>
</reference>